<dbReference type="EMBL" id="QEKQ01000002">
    <property type="protein sequence ID" value="PVY78182.1"/>
    <property type="molecule type" value="Genomic_DNA"/>
</dbReference>
<comment type="caution">
    <text evidence="1">The sequence shown here is derived from an EMBL/GenBank/DDBJ whole genome shotgun (WGS) entry which is preliminary data.</text>
</comment>
<accession>A0A2U1CZH4</accession>
<dbReference type="Proteomes" id="UP000245887">
    <property type="component" value="Unassembled WGS sequence"/>
</dbReference>
<name>A0A2U1CZH4_9GAMM</name>
<evidence type="ECO:0000313" key="2">
    <source>
        <dbReference type="Proteomes" id="UP000245887"/>
    </source>
</evidence>
<gene>
    <name evidence="1" type="ORF">C8D92_102222</name>
</gene>
<sequence>MSLYQRMEQAANFRSDRDVLGGYVIFYGEEVAGWAADLARPEAWAPGCIAVDDSGGEWETVGGDEYNGAANWVKTEQQPYSEVVSHERSILTEFARDPMTNELSFKPEKAEIEERLPFVDVVPDSGKLSRWAVPATGGYFGGAATGRHLAKIYLKHLQEFGFPTGGMLQNIALDMLDSEELSGQGAATRARSGQVTGFFSELERLIQTALDAGVEPASFGSSEQMLWRANAGINFDEEAYLNFVEDRKARS</sequence>
<protein>
    <submittedName>
        <fullName evidence="1">Uncharacterized protein</fullName>
    </submittedName>
</protein>
<evidence type="ECO:0000313" key="1">
    <source>
        <dbReference type="EMBL" id="PVY78182.1"/>
    </source>
</evidence>
<organism evidence="1 2">
    <name type="scientific">Tamilnaduibacter salinus</name>
    <dbReference type="NCBI Taxonomy" id="1484056"/>
    <lineage>
        <taxon>Bacteria</taxon>
        <taxon>Pseudomonadati</taxon>
        <taxon>Pseudomonadota</taxon>
        <taxon>Gammaproteobacteria</taxon>
        <taxon>Pseudomonadales</taxon>
        <taxon>Marinobacteraceae</taxon>
        <taxon>Tamilnaduibacter</taxon>
    </lineage>
</organism>
<reference evidence="1 2" key="1">
    <citation type="submission" date="2018-04" db="EMBL/GenBank/DDBJ databases">
        <title>Genomic Encyclopedia of Type Strains, Phase IV (KMG-IV): sequencing the most valuable type-strain genomes for metagenomic binning, comparative biology and taxonomic classification.</title>
        <authorList>
            <person name="Goeker M."/>
        </authorList>
    </citation>
    <scope>NUCLEOTIDE SEQUENCE [LARGE SCALE GENOMIC DNA]</scope>
    <source>
        <strain evidence="1 2">DSM 28688</strain>
    </source>
</reference>
<proteinExistence type="predicted"/>
<dbReference type="AlphaFoldDB" id="A0A2U1CZH4"/>